<keyword evidence="2" id="KW-1185">Reference proteome</keyword>
<gene>
    <name evidence="1" type="ORF">DM868_06470</name>
</gene>
<protein>
    <recommendedName>
        <fullName evidence="3">ParB/Sulfiredoxin domain-containing protein</fullName>
    </recommendedName>
</protein>
<evidence type="ECO:0000313" key="2">
    <source>
        <dbReference type="Proteomes" id="UP000308037"/>
    </source>
</evidence>
<comment type="caution">
    <text evidence="1">The sequence shown here is derived from an EMBL/GenBank/DDBJ whole genome shotgun (WGS) entry which is preliminary data.</text>
</comment>
<reference evidence="1 2" key="1">
    <citation type="submission" date="2019-04" db="EMBL/GenBank/DDBJ databases">
        <title>Natronomonas sp. F20-122 a newhaloarchaeon isolated from a saline saltern of Isla Bacuta, Huelva, Spain.</title>
        <authorList>
            <person name="Duran-Viseras A."/>
            <person name="Sanchez-Porro C."/>
            <person name="Ventosa A."/>
        </authorList>
    </citation>
    <scope>NUCLEOTIDE SEQUENCE [LARGE SCALE GENOMIC DNA]</scope>
    <source>
        <strain evidence="1 2">F20-122</strain>
    </source>
</reference>
<evidence type="ECO:0000313" key="1">
    <source>
        <dbReference type="EMBL" id="TKR26134.1"/>
    </source>
</evidence>
<name>A0A4U5JBC4_9EURY</name>
<dbReference type="AlphaFoldDB" id="A0A4U5JBC4"/>
<dbReference type="RefSeq" id="WP_137276051.1">
    <property type="nucleotide sequence ID" value="NZ_QKNX01000002.1"/>
</dbReference>
<evidence type="ECO:0008006" key="3">
    <source>
        <dbReference type="Google" id="ProtNLM"/>
    </source>
</evidence>
<dbReference type="EMBL" id="QKNX01000002">
    <property type="protein sequence ID" value="TKR26134.1"/>
    <property type="molecule type" value="Genomic_DNA"/>
</dbReference>
<organism evidence="1 2">
    <name type="scientific">Natronomonas salsuginis</name>
    <dbReference type="NCBI Taxonomy" id="2217661"/>
    <lineage>
        <taxon>Archaea</taxon>
        <taxon>Methanobacteriati</taxon>
        <taxon>Methanobacteriota</taxon>
        <taxon>Stenosarchaea group</taxon>
        <taxon>Halobacteria</taxon>
        <taxon>Halobacteriales</taxon>
        <taxon>Natronomonadaceae</taxon>
        <taxon>Natronomonas</taxon>
    </lineage>
</organism>
<proteinExistence type="predicted"/>
<dbReference type="SUPFAM" id="SSF110849">
    <property type="entry name" value="ParB/Sulfiredoxin"/>
    <property type="match status" value="1"/>
</dbReference>
<sequence>MLRNPSSVIRDGSTALQGGSKALLGIVIAKARHLRHAARYGDAAPSPYELVWVDPADIEYCTLPSLMGQLNLSQYGTHVVGGGWDRLVRYDDVWYTRAFDPPVIAPFESHALYRSMRAHFDEGVPWEDTEWYHWVDKHPGTVGQYPTAESTVERLGRVDELFEFIRSNGYKTQRELESYGNIPLKQSTFPHPEHYEIDVNIGRSGELLFNFNGRHRLAIAKILGIDRVPVRIFARHREWQRKRVAAVETPERAIRAEHPDLKHLLPRSVRPPSTGD</sequence>
<dbReference type="InterPro" id="IPR036086">
    <property type="entry name" value="ParB/Sulfiredoxin_sf"/>
</dbReference>
<accession>A0A4U5JBC4</accession>
<dbReference type="OrthoDB" id="197906at2157"/>
<dbReference type="Proteomes" id="UP000308037">
    <property type="component" value="Unassembled WGS sequence"/>
</dbReference>